<evidence type="ECO:0000313" key="7">
    <source>
        <dbReference type="EMBL" id="CAD7081085.1"/>
    </source>
</evidence>
<evidence type="ECO:0000256" key="2">
    <source>
        <dbReference type="ARBA" id="ARBA00022448"/>
    </source>
</evidence>
<dbReference type="GO" id="GO:0012505">
    <property type="term" value="C:endomembrane system"/>
    <property type="evidence" value="ECO:0007669"/>
    <property type="project" value="UniProtKB-SubCell"/>
</dbReference>
<dbReference type="GO" id="GO:0051453">
    <property type="term" value="P:regulation of intracellular pH"/>
    <property type="evidence" value="ECO:0007669"/>
    <property type="project" value="TreeGrafter"/>
</dbReference>
<dbReference type="PANTHER" id="PTHR10981:SF0">
    <property type="entry name" value="BATTENIN"/>
    <property type="match status" value="1"/>
</dbReference>
<keyword evidence="3 6" id="KW-0812">Transmembrane</keyword>
<dbReference type="GO" id="GO:0016020">
    <property type="term" value="C:membrane"/>
    <property type="evidence" value="ECO:0007669"/>
    <property type="project" value="InterPro"/>
</dbReference>
<organism evidence="7 8">
    <name type="scientific">Hermetia illucens</name>
    <name type="common">Black soldier fly</name>
    <dbReference type="NCBI Taxonomy" id="343691"/>
    <lineage>
        <taxon>Eukaryota</taxon>
        <taxon>Metazoa</taxon>
        <taxon>Ecdysozoa</taxon>
        <taxon>Arthropoda</taxon>
        <taxon>Hexapoda</taxon>
        <taxon>Insecta</taxon>
        <taxon>Pterygota</taxon>
        <taxon>Neoptera</taxon>
        <taxon>Endopterygota</taxon>
        <taxon>Diptera</taxon>
        <taxon>Brachycera</taxon>
        <taxon>Stratiomyomorpha</taxon>
        <taxon>Stratiomyidae</taxon>
        <taxon>Hermetiinae</taxon>
        <taxon>Hermetia</taxon>
    </lineage>
</organism>
<proteinExistence type="predicted"/>
<comment type="subcellular location">
    <subcellularLocation>
        <location evidence="1">Endomembrane system</location>
        <topology evidence="1">Multi-pass membrane protein</topology>
    </subcellularLocation>
</comment>
<evidence type="ECO:0000313" key="8">
    <source>
        <dbReference type="Proteomes" id="UP000594454"/>
    </source>
</evidence>
<protein>
    <submittedName>
        <fullName evidence="7">Uncharacterized protein</fullName>
    </submittedName>
</protein>
<dbReference type="PANTHER" id="PTHR10981">
    <property type="entry name" value="BATTENIN"/>
    <property type="match status" value="1"/>
</dbReference>
<evidence type="ECO:0000256" key="6">
    <source>
        <dbReference type="SAM" id="Phobius"/>
    </source>
</evidence>
<gene>
    <name evidence="7" type="ORF">HERILL_LOCUS4210</name>
</gene>
<dbReference type="EMBL" id="LR899010">
    <property type="protein sequence ID" value="CAD7081085.1"/>
    <property type="molecule type" value="Genomic_DNA"/>
</dbReference>
<name>A0A7R8UI22_HERIL</name>
<evidence type="ECO:0000256" key="4">
    <source>
        <dbReference type="ARBA" id="ARBA00022989"/>
    </source>
</evidence>
<dbReference type="Pfam" id="PF02487">
    <property type="entry name" value="CLN3"/>
    <property type="match status" value="1"/>
</dbReference>
<reference evidence="7 8" key="1">
    <citation type="submission" date="2020-11" db="EMBL/GenBank/DDBJ databases">
        <authorList>
            <person name="Wallbank WR R."/>
            <person name="Pardo Diaz C."/>
            <person name="Kozak K."/>
            <person name="Martin S."/>
            <person name="Jiggins C."/>
            <person name="Moest M."/>
            <person name="Warren A I."/>
            <person name="Generalovic N T."/>
            <person name="Byers J.R.P. K."/>
            <person name="Montejo-Kovacevich G."/>
            <person name="Yen C E."/>
        </authorList>
    </citation>
    <scope>NUCLEOTIDE SEQUENCE [LARGE SCALE GENOMIC DNA]</scope>
</reference>
<keyword evidence="2" id="KW-0813">Transport</keyword>
<feature type="transmembrane region" description="Helical" evidence="6">
    <location>
        <begin position="144"/>
        <end position="163"/>
    </location>
</feature>
<dbReference type="InterPro" id="IPR003492">
    <property type="entry name" value="Battenin_disease_Cln3"/>
</dbReference>
<dbReference type="InParanoid" id="A0A7R8UI22"/>
<sequence length="357" mass="40312">MEEVEKPEPSSITQADIPLAITEVYSYHPYSAPPSDSTFLTIVYGLMGFSWNYQRNLMLVSNYDAENGLATITRRNRGKEIAVSIGVILLAENLFAVVEEYTERLFGESTIRLLMAYLLGSHFSDIMAPLLYTLTAEHLSFGKRLLPLVVLPVIQIVIFVILLKGREQARQEELSWQKVQALIFTNARSLPKFRDNWRLLSPYIILQVFEVYSSQGICKHLDVLQMHLSKTVEFRLYNTISKIGCFLGALIGHFVWTTQMWILSLVEMFGFAILLSRAASGIALWEAILLLVCEGLISGFGKMSTFFAIRRQGDDSPEEIALSLRVIQQASKFSGIVAGLGLTMSDDLLYQFESVKW</sequence>
<evidence type="ECO:0000256" key="1">
    <source>
        <dbReference type="ARBA" id="ARBA00004127"/>
    </source>
</evidence>
<feature type="transmembrane region" description="Helical" evidence="6">
    <location>
        <begin position="236"/>
        <end position="256"/>
    </location>
</feature>
<feature type="transmembrane region" description="Helical" evidence="6">
    <location>
        <begin position="268"/>
        <end position="293"/>
    </location>
</feature>
<accession>A0A7R8UI22</accession>
<feature type="transmembrane region" description="Helical" evidence="6">
    <location>
        <begin position="110"/>
        <end position="132"/>
    </location>
</feature>
<keyword evidence="8" id="KW-1185">Reference proteome</keyword>
<evidence type="ECO:0000256" key="5">
    <source>
        <dbReference type="ARBA" id="ARBA00023136"/>
    </source>
</evidence>
<dbReference type="GO" id="GO:0005773">
    <property type="term" value="C:vacuole"/>
    <property type="evidence" value="ECO:0007669"/>
    <property type="project" value="TreeGrafter"/>
</dbReference>
<evidence type="ECO:0000256" key="3">
    <source>
        <dbReference type="ARBA" id="ARBA00022692"/>
    </source>
</evidence>
<dbReference type="Proteomes" id="UP000594454">
    <property type="component" value="Chromosome 2"/>
</dbReference>
<keyword evidence="4 6" id="KW-1133">Transmembrane helix</keyword>
<dbReference type="AlphaFoldDB" id="A0A7R8UI22"/>
<keyword evidence="5 6" id="KW-0472">Membrane</keyword>